<dbReference type="Proteomes" id="UP000267469">
    <property type="component" value="Unassembled WGS sequence"/>
</dbReference>
<dbReference type="InterPro" id="IPR050410">
    <property type="entry name" value="CCR4/nocturin_mRNA_transcr"/>
</dbReference>
<dbReference type="PANTHER" id="PTHR12121:SF36">
    <property type="entry name" value="ENDONUCLEASE_EXONUCLEASE_PHOSPHATASE DOMAIN-CONTAINING PROTEIN"/>
    <property type="match status" value="1"/>
</dbReference>
<dbReference type="AlphaFoldDB" id="A0A3N0EH22"/>
<evidence type="ECO:0000259" key="1">
    <source>
        <dbReference type="Pfam" id="PF03372"/>
    </source>
</evidence>
<keyword evidence="2" id="KW-0540">Nuclease</keyword>
<dbReference type="PANTHER" id="PTHR12121">
    <property type="entry name" value="CARBON CATABOLITE REPRESSOR PROTEIN 4"/>
    <property type="match status" value="1"/>
</dbReference>
<dbReference type="CDD" id="cd09083">
    <property type="entry name" value="EEP-1"/>
    <property type="match status" value="1"/>
</dbReference>
<dbReference type="InterPro" id="IPR036691">
    <property type="entry name" value="Endo/exonu/phosph_ase_sf"/>
</dbReference>
<keyword evidence="2" id="KW-0378">Hydrolase</keyword>
<proteinExistence type="predicted"/>
<keyword evidence="2" id="KW-0255">Endonuclease</keyword>
<gene>
    <name evidence="2" type="ORF">ED312_10925</name>
</gene>
<dbReference type="GO" id="GO:0004519">
    <property type="term" value="F:endonuclease activity"/>
    <property type="evidence" value="ECO:0007669"/>
    <property type="project" value="UniProtKB-KW"/>
</dbReference>
<keyword evidence="2" id="KW-0269">Exonuclease</keyword>
<dbReference type="Gene3D" id="3.60.10.10">
    <property type="entry name" value="Endonuclease/exonuclease/phosphatase"/>
    <property type="match status" value="1"/>
</dbReference>
<evidence type="ECO:0000313" key="3">
    <source>
        <dbReference type="Proteomes" id="UP000267469"/>
    </source>
</evidence>
<feature type="domain" description="Endonuclease/exonuclease/phosphatase" evidence="1">
    <location>
        <begin position="28"/>
        <end position="295"/>
    </location>
</feature>
<name>A0A3N0EH22_SINP1</name>
<organism evidence="2 3">
    <name type="scientific">Sinomicrobium pectinilyticum</name>
    <dbReference type="NCBI Taxonomy" id="1084421"/>
    <lineage>
        <taxon>Bacteria</taxon>
        <taxon>Pseudomonadati</taxon>
        <taxon>Bacteroidota</taxon>
        <taxon>Flavobacteriia</taxon>
        <taxon>Flavobacteriales</taxon>
        <taxon>Flavobacteriaceae</taxon>
        <taxon>Sinomicrobium</taxon>
    </lineage>
</organism>
<reference evidence="2 3" key="1">
    <citation type="submission" date="2018-10" db="EMBL/GenBank/DDBJ databases">
        <title>Sinomicrobium pectinilyticum sp. nov., a pectinase-producing bacterium isolated from alkaline and saline soil, and emended description of the genus Sinomicrobium.</title>
        <authorList>
            <person name="Cheng B."/>
            <person name="Li C."/>
            <person name="Lai Q."/>
            <person name="Du M."/>
            <person name="Shao Z."/>
            <person name="Xu P."/>
            <person name="Yang C."/>
        </authorList>
    </citation>
    <scope>NUCLEOTIDE SEQUENCE [LARGE SCALE GENOMIC DNA]</scope>
    <source>
        <strain evidence="2 3">5DNS001</strain>
    </source>
</reference>
<dbReference type="InterPro" id="IPR005135">
    <property type="entry name" value="Endo/exonuclease/phosphatase"/>
</dbReference>
<comment type="caution">
    <text evidence="2">The sequence shown here is derived from an EMBL/GenBank/DDBJ whole genome shotgun (WGS) entry which is preliminary data.</text>
</comment>
<protein>
    <submittedName>
        <fullName evidence="2">Endonuclease/exonuclease/phosphatase family protein</fullName>
    </submittedName>
</protein>
<dbReference type="EMBL" id="RJTM01000074">
    <property type="protein sequence ID" value="RNL87101.1"/>
    <property type="molecule type" value="Genomic_DNA"/>
</dbReference>
<dbReference type="SUPFAM" id="SSF56219">
    <property type="entry name" value="DNase I-like"/>
    <property type="match status" value="1"/>
</dbReference>
<dbReference type="Pfam" id="PF03372">
    <property type="entry name" value="Exo_endo_phos"/>
    <property type="match status" value="1"/>
</dbReference>
<keyword evidence="3" id="KW-1185">Reference proteome</keyword>
<dbReference type="OrthoDB" id="9793162at2"/>
<evidence type="ECO:0000313" key="2">
    <source>
        <dbReference type="EMBL" id="RNL87101.1"/>
    </source>
</evidence>
<sequence length="307" mass="35384">MIGFRKNLIFTMFLLTGLGLSAQSLRVASYNLRYDNPGDSLNNWKYREETVTNLIKFHDFDIFGTQEGLRHQLEQLKEDLPGYDFIGVGRDDGKEAGEHSAIFYNTEKFELEDKGNFWLSEDTTRPNKGWDAVLPRICSWGKFKVKETGFEFYFFNVHFDHVGTEARKESAKLIMRKMKEFDDTVPAILTGDFNVDQNSESYKVLNESDKLTDAFEKAALHYGAQGTYNGFKPDSRSDSRIDHIFITDDFLVDKHGVLTDSYKTDEKELQELVNTGNYPKEISLYATQTRLPSDHYPVLVVLHYNAN</sequence>
<accession>A0A3N0EH22</accession>
<dbReference type="GO" id="GO:0000175">
    <property type="term" value="F:3'-5'-RNA exonuclease activity"/>
    <property type="evidence" value="ECO:0007669"/>
    <property type="project" value="TreeGrafter"/>
</dbReference>